<gene>
    <name evidence="1" type="ORF">L3X38_039088</name>
</gene>
<reference evidence="1 2" key="1">
    <citation type="journal article" date="2022" name="G3 (Bethesda)">
        <title>Whole-genome sequence and methylome profiling of the almond [Prunus dulcis (Mill.) D.A. Webb] cultivar 'Nonpareil'.</title>
        <authorList>
            <person name="D'Amico-Willman K.M."/>
            <person name="Ouma W.Z."/>
            <person name="Meulia T."/>
            <person name="Sideli G.M."/>
            <person name="Gradziel T.M."/>
            <person name="Fresnedo-Ramirez J."/>
        </authorList>
    </citation>
    <scope>NUCLEOTIDE SEQUENCE [LARGE SCALE GENOMIC DNA]</scope>
    <source>
        <strain evidence="1">Clone GOH B32 T37-40</strain>
    </source>
</reference>
<keyword evidence="2" id="KW-1185">Reference proteome</keyword>
<accession>A0AAD4V6C1</accession>
<evidence type="ECO:0000313" key="2">
    <source>
        <dbReference type="Proteomes" id="UP001054821"/>
    </source>
</evidence>
<dbReference type="Gene3D" id="3.40.50.300">
    <property type="entry name" value="P-loop containing nucleotide triphosphate hydrolases"/>
    <property type="match status" value="1"/>
</dbReference>
<protein>
    <recommendedName>
        <fullName evidence="3">P-loop containing nucleoside triphosphate hydrolases superfamily protein</fullName>
    </recommendedName>
</protein>
<dbReference type="InterPro" id="IPR027417">
    <property type="entry name" value="P-loop_NTPase"/>
</dbReference>
<comment type="caution">
    <text evidence="1">The sequence shown here is derived from an EMBL/GenBank/DDBJ whole genome shotgun (WGS) entry which is preliminary data.</text>
</comment>
<sequence>MQTEQTGKLDELIGYEKENLELTRQIERILPKPEIETSKASPLPVGLGMPLKELKKLLDDRVSRLVLIGPQGYGKTTLAKQFCQDEDVKANLSIGEPSAGTTLVSKT</sequence>
<dbReference type="EMBL" id="JAJFAZ020000007">
    <property type="protein sequence ID" value="KAI5319380.1"/>
    <property type="molecule type" value="Genomic_DNA"/>
</dbReference>
<dbReference type="Proteomes" id="UP001054821">
    <property type="component" value="Chromosome 7"/>
</dbReference>
<proteinExistence type="predicted"/>
<name>A0AAD4V6C1_PRUDU</name>
<dbReference type="AlphaFoldDB" id="A0AAD4V6C1"/>
<evidence type="ECO:0000313" key="1">
    <source>
        <dbReference type="EMBL" id="KAI5319380.1"/>
    </source>
</evidence>
<evidence type="ECO:0008006" key="3">
    <source>
        <dbReference type="Google" id="ProtNLM"/>
    </source>
</evidence>
<dbReference type="SUPFAM" id="SSF52540">
    <property type="entry name" value="P-loop containing nucleoside triphosphate hydrolases"/>
    <property type="match status" value="1"/>
</dbReference>
<organism evidence="1 2">
    <name type="scientific">Prunus dulcis</name>
    <name type="common">Almond</name>
    <name type="synonym">Amygdalus dulcis</name>
    <dbReference type="NCBI Taxonomy" id="3755"/>
    <lineage>
        <taxon>Eukaryota</taxon>
        <taxon>Viridiplantae</taxon>
        <taxon>Streptophyta</taxon>
        <taxon>Embryophyta</taxon>
        <taxon>Tracheophyta</taxon>
        <taxon>Spermatophyta</taxon>
        <taxon>Magnoliopsida</taxon>
        <taxon>eudicotyledons</taxon>
        <taxon>Gunneridae</taxon>
        <taxon>Pentapetalae</taxon>
        <taxon>rosids</taxon>
        <taxon>fabids</taxon>
        <taxon>Rosales</taxon>
        <taxon>Rosaceae</taxon>
        <taxon>Amygdaloideae</taxon>
        <taxon>Amygdaleae</taxon>
        <taxon>Prunus</taxon>
    </lineage>
</organism>